<organism evidence="5 6">
    <name type="scientific">Knoellia locipacati</name>
    <dbReference type="NCBI Taxonomy" id="882824"/>
    <lineage>
        <taxon>Bacteria</taxon>
        <taxon>Bacillati</taxon>
        <taxon>Actinomycetota</taxon>
        <taxon>Actinomycetes</taxon>
        <taxon>Micrococcales</taxon>
        <taxon>Intrasporangiaceae</taxon>
        <taxon>Knoellia</taxon>
    </lineage>
</organism>
<keyword evidence="2 4" id="KW-0808">Transferase</keyword>
<gene>
    <name evidence="5" type="primary">glxK</name>
    <name evidence="5" type="ORF">KLO01_31480</name>
</gene>
<dbReference type="InterPro" id="IPR004381">
    <property type="entry name" value="Glycerate_kinase"/>
</dbReference>
<dbReference type="Proteomes" id="UP000321793">
    <property type="component" value="Unassembled WGS sequence"/>
</dbReference>
<dbReference type="Gene3D" id="3.40.50.10350">
    <property type="entry name" value="Glycerate kinase, domain 1"/>
    <property type="match status" value="1"/>
</dbReference>
<evidence type="ECO:0000256" key="2">
    <source>
        <dbReference type="ARBA" id="ARBA00022679"/>
    </source>
</evidence>
<dbReference type="EMBL" id="BKBA01000012">
    <property type="protein sequence ID" value="GEQ15101.1"/>
    <property type="molecule type" value="Genomic_DNA"/>
</dbReference>
<dbReference type="AlphaFoldDB" id="A0A512T4U3"/>
<sequence>MRAVHVVIAPDCFTGTLTATQAAEAMAAGWHDTAPGDALTLLPLSDGGPGFLDVLGRALEGETVALTVSDPVGREVPAAVLVVEHEGGRTAYVESAQAAGLHLLAADERNPALTSTWGVGQLVLAALEEDVDRIVVGLGGSGTNDAGAGLLAALGAGPADVLARGGSALAQAPDDALTGLLAARDRFSGVDLVVATDVDNPLLGFKGASAVFGPQKGASPELAQELEGALGRFTEIVARTLPSPLDLLTGSPRRLEREPGAGAAGGLGYALFLLGGRRVSGVDLVLDAVGFHDVVRESDLVVTGEGTFDWQSLQGKVAAGVAVAALEAGLPSVVLAGQVLVGRRETMGLGISGTYAVAETPEEVDAALLDPVGTLRARAARVARTWSAGR</sequence>
<dbReference type="SUPFAM" id="SSF110738">
    <property type="entry name" value="Glycerate kinase I"/>
    <property type="match status" value="1"/>
</dbReference>
<dbReference type="InterPro" id="IPR036129">
    <property type="entry name" value="Glycerate_kinase_sf"/>
</dbReference>
<evidence type="ECO:0000256" key="3">
    <source>
        <dbReference type="ARBA" id="ARBA00022777"/>
    </source>
</evidence>
<dbReference type="Pfam" id="PF02595">
    <property type="entry name" value="Gly_kinase"/>
    <property type="match status" value="1"/>
</dbReference>
<dbReference type="InterPro" id="IPR018197">
    <property type="entry name" value="Glycerate_kinase_RE-like"/>
</dbReference>
<evidence type="ECO:0000313" key="5">
    <source>
        <dbReference type="EMBL" id="GEQ15101.1"/>
    </source>
</evidence>
<proteinExistence type="inferred from homology"/>
<dbReference type="PIRSF" id="PIRSF006078">
    <property type="entry name" value="GlxK"/>
    <property type="match status" value="1"/>
</dbReference>
<dbReference type="InterPro" id="IPR018193">
    <property type="entry name" value="Glyc_kinase_flavodox-like_fold"/>
</dbReference>
<reference evidence="5 6" key="1">
    <citation type="submission" date="2019-07" db="EMBL/GenBank/DDBJ databases">
        <title>Whole genome shotgun sequence of Knoellia locipacati NBRC 109775.</title>
        <authorList>
            <person name="Hosoyama A."/>
            <person name="Uohara A."/>
            <person name="Ohji S."/>
            <person name="Ichikawa N."/>
        </authorList>
    </citation>
    <scope>NUCLEOTIDE SEQUENCE [LARGE SCALE GENOMIC DNA]</scope>
    <source>
        <strain evidence="5 6">NBRC 109775</strain>
    </source>
</reference>
<evidence type="ECO:0000313" key="6">
    <source>
        <dbReference type="Proteomes" id="UP000321793"/>
    </source>
</evidence>
<protein>
    <submittedName>
        <fullName evidence="5">Glycerate kinase</fullName>
    </submittedName>
</protein>
<dbReference type="GO" id="GO:0031388">
    <property type="term" value="P:organic acid phosphorylation"/>
    <property type="evidence" value="ECO:0007669"/>
    <property type="project" value="UniProtKB-UniRule"/>
</dbReference>
<dbReference type="PANTHER" id="PTHR21599:SF0">
    <property type="entry name" value="GLYCERATE KINASE"/>
    <property type="match status" value="1"/>
</dbReference>
<evidence type="ECO:0000256" key="4">
    <source>
        <dbReference type="PIRNR" id="PIRNR006078"/>
    </source>
</evidence>
<keyword evidence="6" id="KW-1185">Reference proteome</keyword>
<dbReference type="GO" id="GO:0008887">
    <property type="term" value="F:glycerate kinase activity"/>
    <property type="evidence" value="ECO:0007669"/>
    <property type="project" value="UniProtKB-UniRule"/>
</dbReference>
<name>A0A512T4U3_9MICO</name>
<accession>A0A512T4U3</accession>
<comment type="similarity">
    <text evidence="1 4">Belongs to the glycerate kinase type-1 family.</text>
</comment>
<dbReference type="Gene3D" id="3.90.1510.10">
    <property type="entry name" value="Glycerate kinase, domain 2"/>
    <property type="match status" value="1"/>
</dbReference>
<comment type="caution">
    <text evidence="5">The sequence shown here is derived from an EMBL/GenBank/DDBJ whole genome shotgun (WGS) entry which is preliminary data.</text>
</comment>
<keyword evidence="3 4" id="KW-0418">Kinase</keyword>
<evidence type="ECO:0000256" key="1">
    <source>
        <dbReference type="ARBA" id="ARBA00006284"/>
    </source>
</evidence>
<dbReference type="OrthoDB" id="9774290at2"/>
<dbReference type="PANTHER" id="PTHR21599">
    <property type="entry name" value="GLYCERATE KINASE"/>
    <property type="match status" value="1"/>
</dbReference>
<dbReference type="NCBIfam" id="TIGR00045">
    <property type="entry name" value="glycerate kinase"/>
    <property type="match status" value="1"/>
</dbReference>